<dbReference type="PRINTS" id="PR00465">
    <property type="entry name" value="EP450IV"/>
</dbReference>
<dbReference type="GO" id="GO:0005506">
    <property type="term" value="F:iron ion binding"/>
    <property type="evidence" value="ECO:0007669"/>
    <property type="project" value="InterPro"/>
</dbReference>
<protein>
    <submittedName>
        <fullName evidence="8">Cytochrome P450</fullName>
    </submittedName>
</protein>
<dbReference type="SUPFAM" id="SSF48264">
    <property type="entry name" value="Cytochrome P450"/>
    <property type="match status" value="1"/>
</dbReference>
<dbReference type="GO" id="GO:0020037">
    <property type="term" value="F:heme binding"/>
    <property type="evidence" value="ECO:0007669"/>
    <property type="project" value="InterPro"/>
</dbReference>
<organism evidence="8 9">
    <name type="scientific">Aspergillus parasiticus (strain ATCC 56775 / NRRL 5862 / SRRC 143 / SU-1)</name>
    <dbReference type="NCBI Taxonomy" id="1403190"/>
    <lineage>
        <taxon>Eukaryota</taxon>
        <taxon>Fungi</taxon>
        <taxon>Dikarya</taxon>
        <taxon>Ascomycota</taxon>
        <taxon>Pezizomycotina</taxon>
        <taxon>Eurotiomycetes</taxon>
        <taxon>Eurotiomycetidae</taxon>
        <taxon>Eurotiales</taxon>
        <taxon>Aspergillaceae</taxon>
        <taxon>Aspergillus</taxon>
        <taxon>Aspergillus subgen. Circumdati</taxon>
    </lineage>
</organism>
<evidence type="ECO:0000313" key="9">
    <source>
        <dbReference type="Proteomes" id="UP000033540"/>
    </source>
</evidence>
<dbReference type="CDD" id="cd00302">
    <property type="entry name" value="cytochrome_P450"/>
    <property type="match status" value="1"/>
</dbReference>
<dbReference type="InterPro" id="IPR050121">
    <property type="entry name" value="Cytochrome_P450_monoxygenase"/>
</dbReference>
<dbReference type="Gene3D" id="1.10.630.10">
    <property type="entry name" value="Cytochrome P450"/>
    <property type="match status" value="1"/>
</dbReference>
<dbReference type="InterPro" id="IPR001128">
    <property type="entry name" value="Cyt_P450"/>
</dbReference>
<evidence type="ECO:0000256" key="2">
    <source>
        <dbReference type="ARBA" id="ARBA00010617"/>
    </source>
</evidence>
<dbReference type="Proteomes" id="UP000033540">
    <property type="component" value="Unassembled WGS sequence"/>
</dbReference>
<evidence type="ECO:0000256" key="5">
    <source>
        <dbReference type="ARBA" id="ARBA00023004"/>
    </source>
</evidence>
<dbReference type="STRING" id="1403190.A0A0F0IM93"/>
<dbReference type="EMBL" id="JZEE01000051">
    <property type="protein sequence ID" value="KJK68276.1"/>
    <property type="molecule type" value="Genomic_DNA"/>
</dbReference>
<evidence type="ECO:0000313" key="8">
    <source>
        <dbReference type="EMBL" id="KJK68276.1"/>
    </source>
</evidence>
<accession>A0A0F0IM93</accession>
<evidence type="ECO:0000256" key="7">
    <source>
        <dbReference type="PIRSR" id="PIRSR602403-1"/>
    </source>
</evidence>
<keyword evidence="3 7" id="KW-0479">Metal-binding</keyword>
<dbReference type="PANTHER" id="PTHR24305">
    <property type="entry name" value="CYTOCHROME P450"/>
    <property type="match status" value="1"/>
</dbReference>
<comment type="cofactor">
    <cofactor evidence="1 7">
        <name>heme</name>
        <dbReference type="ChEBI" id="CHEBI:30413"/>
    </cofactor>
</comment>
<dbReference type="Pfam" id="PF00067">
    <property type="entry name" value="p450"/>
    <property type="match status" value="1"/>
</dbReference>
<dbReference type="OrthoDB" id="1470350at2759"/>
<keyword evidence="7" id="KW-0349">Heme</keyword>
<proteinExistence type="inferred from homology"/>
<gene>
    <name evidence="8" type="ORF">P875_00076308</name>
</gene>
<dbReference type="InterPro" id="IPR036396">
    <property type="entry name" value="Cyt_P450_sf"/>
</dbReference>
<feature type="binding site" description="axial binding residue" evidence="7">
    <location>
        <position position="518"/>
    </location>
    <ligand>
        <name>heme</name>
        <dbReference type="ChEBI" id="CHEBI:30413"/>
    </ligand>
    <ligandPart>
        <name>Fe</name>
        <dbReference type="ChEBI" id="CHEBI:18248"/>
    </ligandPart>
</feature>
<keyword evidence="6" id="KW-0503">Monooxygenase</keyword>
<name>A0A0F0IM93_ASPPU</name>
<reference evidence="8 9" key="1">
    <citation type="submission" date="2015-02" db="EMBL/GenBank/DDBJ databases">
        <title>Draft genome sequence of Aspergillus parasiticus SU-1.</title>
        <authorList>
            <person name="Yu J."/>
            <person name="Fedorova N."/>
            <person name="Yin Y."/>
            <person name="Losada L."/>
            <person name="Zafar N."/>
            <person name="Taujale R."/>
            <person name="Ehrlich K.C."/>
            <person name="Bhatnagar D."/>
            <person name="Cleveland T.E."/>
            <person name="Bennett J.W."/>
            <person name="Nierman W.C."/>
        </authorList>
    </citation>
    <scope>NUCLEOTIDE SEQUENCE [LARGE SCALE GENOMIC DNA]</scope>
    <source>
        <strain evidence="9">ATCC 56775 / NRRL 5862 / SRRC 143 / SU-1</strain>
    </source>
</reference>
<comment type="similarity">
    <text evidence="2">Belongs to the cytochrome P450 family.</text>
</comment>
<comment type="caution">
    <text evidence="8">The sequence shown here is derived from an EMBL/GenBank/DDBJ whole genome shotgun (WGS) entry which is preliminary data.</text>
</comment>
<evidence type="ECO:0000256" key="4">
    <source>
        <dbReference type="ARBA" id="ARBA00023002"/>
    </source>
</evidence>
<dbReference type="AlphaFoldDB" id="A0A0F0IM93"/>
<dbReference type="PRINTS" id="PR00385">
    <property type="entry name" value="P450"/>
</dbReference>
<dbReference type="FunFam" id="1.10.630.10:FF:000090">
    <property type="entry name" value="Cytochrome P450 monooxygenase"/>
    <property type="match status" value="1"/>
</dbReference>
<keyword evidence="4" id="KW-0560">Oxidoreductase</keyword>
<evidence type="ECO:0000256" key="6">
    <source>
        <dbReference type="ARBA" id="ARBA00023033"/>
    </source>
</evidence>
<dbReference type="InterPro" id="IPR002403">
    <property type="entry name" value="Cyt_P450_E_grp-IV"/>
</dbReference>
<dbReference type="PANTHER" id="PTHR24305:SF87">
    <property type="entry name" value="CYTOCHROME P450 MONOOXYGENASE ALND-RELATED"/>
    <property type="match status" value="1"/>
</dbReference>
<keyword evidence="5 7" id="KW-0408">Iron</keyword>
<dbReference type="GO" id="GO:0016705">
    <property type="term" value="F:oxidoreductase activity, acting on paired donors, with incorporation or reduction of molecular oxygen"/>
    <property type="evidence" value="ECO:0007669"/>
    <property type="project" value="InterPro"/>
</dbReference>
<evidence type="ECO:0000256" key="3">
    <source>
        <dbReference type="ARBA" id="ARBA00022723"/>
    </source>
</evidence>
<dbReference type="GO" id="GO:0004497">
    <property type="term" value="F:monooxygenase activity"/>
    <property type="evidence" value="ECO:0007669"/>
    <property type="project" value="UniProtKB-KW"/>
</dbReference>
<evidence type="ECO:0000256" key="1">
    <source>
        <dbReference type="ARBA" id="ARBA00001971"/>
    </source>
</evidence>
<sequence length="586" mass="66219">MPIRLFYLSGEPSSTAREIELESTLDYDGLRHLIAAHFAIVEPNGTFIEYTQACGFDVVFWDSFGLELIVTGIGFQSQDAILSDVAEVLANEDPISITIDGKSVREIPGPKGLPIVGNFFEIYPDHLGNHQRLFEQYGPIIKTTNMGRTVYQTNDPQLSSIIFSETDFFTKKINEAHPLHAIKNQQAGVFLGDTDTPEWRAAHKFLPPALGPKAVRHYAPTMQQTVEDAFKVFDHFDENGEAWNVYQYMLKLGSQAVGKLVLGIDFNHFSSPDAPPHELIQIIAESLSLNKKVTARGDWYAKLPFGDPQRLRNIRYRIFDIVNQSIQNASRNGVEDLPLQDAALKASNMIDYAVRATDNKGEKLPKTSLIQSLVVATGAGFTTTSSLLSWLIYSLVTYPGVQDRLLQELIDNDITEDTQITADLTDRLTFMDKLIKETQRRHNPSYQPARTAKVDMILPGGYKLPGESVVVGALHHLHNNPEVWSNPTRFDPDRWDTEEVKNRHKAAYIPFATGPRMCIGFNFALQEVKVFLPKLVYRYKFMKENDGPIEYDPMFQLIRPNNLYVRAERRVKWPPKSESATTRASL</sequence>